<dbReference type="EMBL" id="JBJUIK010000001">
    <property type="protein sequence ID" value="KAL3537837.1"/>
    <property type="molecule type" value="Genomic_DNA"/>
</dbReference>
<evidence type="ECO:0000313" key="3">
    <source>
        <dbReference type="Proteomes" id="UP001630127"/>
    </source>
</evidence>
<name>A0ABD3B3X4_9GENT</name>
<dbReference type="Proteomes" id="UP001630127">
    <property type="component" value="Unassembled WGS sequence"/>
</dbReference>
<evidence type="ECO:0000313" key="2">
    <source>
        <dbReference type="EMBL" id="KAL3537837.1"/>
    </source>
</evidence>
<proteinExistence type="predicted"/>
<accession>A0ABD3B3X4</accession>
<gene>
    <name evidence="2" type="ORF">ACH5RR_001203</name>
</gene>
<protein>
    <submittedName>
        <fullName evidence="2">Uncharacterized protein</fullName>
    </submittedName>
</protein>
<sequence length="130" mass="13349">MCNKGKRRNRTCCLLLDADGPAALLLGPTMRAAVPPTTAVADEDGATVATATAVHAASDHGKADMKTSGGKLMVLQVGVVAPQSSSTASKDSLAPQSRIPTSANEETITAHDDIAAWGTTPNSMYLIENT</sequence>
<dbReference type="AlphaFoldDB" id="A0ABD3B3X4"/>
<reference evidence="2 3" key="1">
    <citation type="submission" date="2024-11" db="EMBL/GenBank/DDBJ databases">
        <title>A near-complete genome assembly of Cinchona calisaya.</title>
        <authorList>
            <person name="Lian D.C."/>
            <person name="Zhao X.W."/>
            <person name="Wei L."/>
        </authorList>
    </citation>
    <scope>NUCLEOTIDE SEQUENCE [LARGE SCALE GENOMIC DNA]</scope>
    <source>
        <tissue evidence="2">Nenye</tissue>
    </source>
</reference>
<feature type="region of interest" description="Disordered" evidence="1">
    <location>
        <begin position="83"/>
        <end position="105"/>
    </location>
</feature>
<keyword evidence="3" id="KW-1185">Reference proteome</keyword>
<organism evidence="2 3">
    <name type="scientific">Cinchona calisaya</name>
    <dbReference type="NCBI Taxonomy" id="153742"/>
    <lineage>
        <taxon>Eukaryota</taxon>
        <taxon>Viridiplantae</taxon>
        <taxon>Streptophyta</taxon>
        <taxon>Embryophyta</taxon>
        <taxon>Tracheophyta</taxon>
        <taxon>Spermatophyta</taxon>
        <taxon>Magnoliopsida</taxon>
        <taxon>eudicotyledons</taxon>
        <taxon>Gunneridae</taxon>
        <taxon>Pentapetalae</taxon>
        <taxon>asterids</taxon>
        <taxon>lamiids</taxon>
        <taxon>Gentianales</taxon>
        <taxon>Rubiaceae</taxon>
        <taxon>Cinchonoideae</taxon>
        <taxon>Cinchoneae</taxon>
        <taxon>Cinchona</taxon>
    </lineage>
</organism>
<evidence type="ECO:0000256" key="1">
    <source>
        <dbReference type="SAM" id="MobiDB-lite"/>
    </source>
</evidence>
<comment type="caution">
    <text evidence="2">The sequence shown here is derived from an EMBL/GenBank/DDBJ whole genome shotgun (WGS) entry which is preliminary data.</text>
</comment>